<dbReference type="InterPro" id="IPR012327">
    <property type="entry name" value="MeTrfase_D12"/>
</dbReference>
<dbReference type="PATRIC" id="fig|889378.3.peg.1700"/>
<comment type="catalytic activity">
    <reaction evidence="5">
        <text>a 2'-deoxyadenosine in DNA + S-adenosyl-L-methionine = an N(6)-methyl-2'-deoxyadenosine in DNA + S-adenosyl-L-homocysteine + H(+)</text>
        <dbReference type="Rhea" id="RHEA:15197"/>
        <dbReference type="Rhea" id="RHEA-COMP:12418"/>
        <dbReference type="Rhea" id="RHEA-COMP:12419"/>
        <dbReference type="ChEBI" id="CHEBI:15378"/>
        <dbReference type="ChEBI" id="CHEBI:57856"/>
        <dbReference type="ChEBI" id="CHEBI:59789"/>
        <dbReference type="ChEBI" id="CHEBI:90615"/>
        <dbReference type="ChEBI" id="CHEBI:90616"/>
        <dbReference type="EC" id="2.1.1.72"/>
    </reaction>
</comment>
<dbReference type="SUPFAM" id="SSF53335">
    <property type="entry name" value="S-adenosyl-L-methionine-dependent methyltransferases"/>
    <property type="match status" value="1"/>
</dbReference>
<reference evidence="7" key="1">
    <citation type="journal article" date="2013" name="Stand. Genomic Sci.">
        <title>Complete genome sequence of the halophilic bacterium Spirochaeta africana type strain (Z-7692(T)) from the alkaline Lake Magadi in the East African Rift.</title>
        <authorList>
            <person name="Liolos K."/>
            <person name="Abt B."/>
            <person name="Scheuner C."/>
            <person name="Teshima H."/>
            <person name="Held B."/>
            <person name="Lapidus A."/>
            <person name="Nolan M."/>
            <person name="Lucas S."/>
            <person name="Deshpande S."/>
            <person name="Cheng J.F."/>
            <person name="Tapia R."/>
            <person name="Goodwin L.A."/>
            <person name="Pitluck S."/>
            <person name="Pagani I."/>
            <person name="Ivanova N."/>
            <person name="Mavromatis K."/>
            <person name="Mikhailova N."/>
            <person name="Huntemann M."/>
            <person name="Pati A."/>
            <person name="Chen A."/>
            <person name="Palaniappan K."/>
            <person name="Land M."/>
            <person name="Rohde M."/>
            <person name="Tindall B.J."/>
            <person name="Detter J.C."/>
            <person name="Goker M."/>
            <person name="Bristow J."/>
            <person name="Eisen J.A."/>
            <person name="Markowitz V."/>
            <person name="Hugenholtz P."/>
            <person name="Woyke T."/>
            <person name="Klenk H.P."/>
            <person name="Kyrpides N.C."/>
        </authorList>
    </citation>
    <scope>NUCLEOTIDE SEQUENCE</scope>
    <source>
        <strain evidence="7">ATCC 700263 / DSM 8902 / Z-7692</strain>
    </source>
</reference>
<dbReference type="HOGENOM" id="CLU_034356_0_0_12"/>
<sequence>MSYLQDQLIAYIGNKRTLLPFLQQVFTAHTASMTRVRFYDPFSGAGAVSRLAKSMGYSVHANDWEDYAQVINSCWVGVDRDDLDRLFSDHGGARQALLTLQRIGEAGRPLHPYISRHYAPRRTATADYRRERLFYTRENAEFIDAVRGAIEAWYPTGLLEPRQLQAKHVLLGSLLYEAATHANTSGVFKAYHKGFGGHGGDALGRIMAPMQLELPTLCNSSPGTRHCVTRQDAAAAARGQSYDLVYLDPPYNAHQYGSNYFMLNTIARWDRPPVDDSFGRDGRLNSKAGIRADWVATRSPYCSRAHAPTALAELLDSLDSRYIMLSYNTDGIIPFEQQLELFQQRGRVSYTATEYAAYRGGRQSMSRRTATTEYLLIVDTSGRSGHDDHARIERQRRLQYLKSLQAQRYIPELLYGRFGGEVVYRQQGEVLFRAELIGGFMPKQWQVHEERLTLEQTELLIDWLESAMCGNQLVQFTCAMDILEAGTLSGAERTAVEREALKALKRFTHRKYYREYESAVARLTDLAAARPELVRLARAVDGIQQIAALRFAG</sequence>
<dbReference type="EMBL" id="CP003282">
    <property type="protein sequence ID" value="AFG37771.1"/>
    <property type="molecule type" value="Genomic_DNA"/>
</dbReference>
<evidence type="ECO:0000256" key="5">
    <source>
        <dbReference type="ARBA" id="ARBA00047942"/>
    </source>
</evidence>
<accession>H9UJS8</accession>
<dbReference type="InterPro" id="IPR002052">
    <property type="entry name" value="DNA_methylase_N6_adenine_CS"/>
</dbReference>
<dbReference type="Gene3D" id="3.40.50.150">
    <property type="entry name" value="Vaccinia Virus protein VP39"/>
    <property type="match status" value="1"/>
</dbReference>
<dbReference type="eggNOG" id="COG3392">
    <property type="taxonomic scope" value="Bacteria"/>
</dbReference>
<dbReference type="AlphaFoldDB" id="H9UJS8"/>
<dbReference type="GO" id="GO:0032259">
    <property type="term" value="P:methylation"/>
    <property type="evidence" value="ECO:0007669"/>
    <property type="project" value="UniProtKB-KW"/>
</dbReference>
<evidence type="ECO:0000256" key="1">
    <source>
        <dbReference type="ARBA" id="ARBA00011900"/>
    </source>
</evidence>
<keyword evidence="2 6" id="KW-0489">Methyltransferase</keyword>
<evidence type="ECO:0000313" key="6">
    <source>
        <dbReference type="EMBL" id="AFG37771.1"/>
    </source>
</evidence>
<dbReference type="GO" id="GO:0009307">
    <property type="term" value="P:DNA restriction-modification system"/>
    <property type="evidence" value="ECO:0007669"/>
    <property type="project" value="InterPro"/>
</dbReference>
<dbReference type="GO" id="GO:0009007">
    <property type="term" value="F:site-specific DNA-methyltransferase (adenine-specific) activity"/>
    <property type="evidence" value="ECO:0007669"/>
    <property type="project" value="UniProtKB-EC"/>
</dbReference>
<dbReference type="RefSeq" id="WP_014455754.1">
    <property type="nucleotide sequence ID" value="NC_017098.1"/>
</dbReference>
<proteinExistence type="predicted"/>
<dbReference type="InterPro" id="IPR029063">
    <property type="entry name" value="SAM-dependent_MTases_sf"/>
</dbReference>
<name>H9UJS8_SPIAZ</name>
<keyword evidence="3" id="KW-0808">Transferase</keyword>
<organism evidence="6 7">
    <name type="scientific">Spirochaeta africana (strain ATCC 700263 / DSM 8902 / Z-7692)</name>
    <dbReference type="NCBI Taxonomy" id="889378"/>
    <lineage>
        <taxon>Bacteria</taxon>
        <taxon>Pseudomonadati</taxon>
        <taxon>Spirochaetota</taxon>
        <taxon>Spirochaetia</taxon>
        <taxon>Spirochaetales</taxon>
        <taxon>Spirochaetaceae</taxon>
        <taxon>Spirochaeta</taxon>
    </lineage>
</organism>
<evidence type="ECO:0000313" key="7">
    <source>
        <dbReference type="Proteomes" id="UP000007383"/>
    </source>
</evidence>
<evidence type="ECO:0000256" key="4">
    <source>
        <dbReference type="ARBA" id="ARBA00022691"/>
    </source>
</evidence>
<protein>
    <recommendedName>
        <fullName evidence="1">site-specific DNA-methyltransferase (adenine-specific)</fullName>
        <ecNumber evidence="1">2.1.1.72</ecNumber>
    </recommendedName>
</protein>
<dbReference type="Proteomes" id="UP000007383">
    <property type="component" value="Chromosome"/>
</dbReference>
<dbReference type="STRING" id="889378.Spiaf_1714"/>
<dbReference type="REBASE" id="46419">
    <property type="entry name" value="M.Saf8902I"/>
</dbReference>
<dbReference type="OrthoDB" id="9805629at2"/>
<dbReference type="KEGG" id="sfc:Spiaf_1714"/>
<dbReference type="GO" id="GO:0003676">
    <property type="term" value="F:nucleic acid binding"/>
    <property type="evidence" value="ECO:0007669"/>
    <property type="project" value="InterPro"/>
</dbReference>
<dbReference type="EC" id="2.1.1.72" evidence="1"/>
<evidence type="ECO:0000256" key="2">
    <source>
        <dbReference type="ARBA" id="ARBA00022603"/>
    </source>
</evidence>
<keyword evidence="4" id="KW-0949">S-adenosyl-L-methionine</keyword>
<dbReference type="PROSITE" id="PS00092">
    <property type="entry name" value="N6_MTASE"/>
    <property type="match status" value="1"/>
</dbReference>
<keyword evidence="7" id="KW-1185">Reference proteome</keyword>
<dbReference type="Pfam" id="PF02086">
    <property type="entry name" value="MethyltransfD12"/>
    <property type="match status" value="1"/>
</dbReference>
<gene>
    <name evidence="6" type="ordered locus">Spiaf_1714</name>
</gene>
<evidence type="ECO:0000256" key="3">
    <source>
        <dbReference type="ARBA" id="ARBA00022679"/>
    </source>
</evidence>